<organism evidence="3 4">
    <name type="scientific">Lysinibacillus odysseyi 34hs-1 = NBRC 100172</name>
    <dbReference type="NCBI Taxonomy" id="1220589"/>
    <lineage>
        <taxon>Bacteria</taxon>
        <taxon>Bacillati</taxon>
        <taxon>Bacillota</taxon>
        <taxon>Bacilli</taxon>
        <taxon>Bacillales</taxon>
        <taxon>Bacillaceae</taxon>
        <taxon>Lysinibacillus</taxon>
    </lineage>
</organism>
<comment type="caution">
    <text evidence="3">The sequence shown here is derived from an EMBL/GenBank/DDBJ whole genome shotgun (WGS) entry which is preliminary data.</text>
</comment>
<reference evidence="3 4" key="1">
    <citation type="submission" date="2014-02" db="EMBL/GenBank/DDBJ databases">
        <title>Draft genome sequence of Lysinibacillus odysseyi NBRC 100172.</title>
        <authorList>
            <person name="Zhang F."/>
            <person name="Wang G."/>
            <person name="Zhang L."/>
        </authorList>
    </citation>
    <scope>NUCLEOTIDE SEQUENCE [LARGE SCALE GENOMIC DNA]</scope>
    <source>
        <strain evidence="3 4">NBRC 100172</strain>
    </source>
</reference>
<dbReference type="SUPFAM" id="SSF51735">
    <property type="entry name" value="NAD(P)-binding Rossmann-fold domains"/>
    <property type="match status" value="1"/>
</dbReference>
<dbReference type="PANTHER" id="PTHR24321:SF8">
    <property type="entry name" value="ESTRADIOL 17-BETA-DEHYDROGENASE 8-RELATED"/>
    <property type="match status" value="1"/>
</dbReference>
<comment type="similarity">
    <text evidence="1">Belongs to the short-chain dehydrogenases/reductases (SDR) family.</text>
</comment>
<dbReference type="EMBL" id="JPVP01000052">
    <property type="protein sequence ID" value="KGR86144.1"/>
    <property type="molecule type" value="Genomic_DNA"/>
</dbReference>
<dbReference type="InterPro" id="IPR020904">
    <property type="entry name" value="Sc_DH/Rdtase_CS"/>
</dbReference>
<dbReference type="AlphaFoldDB" id="A0A0A3IMY0"/>
<accession>A0A0A3IMY0</accession>
<dbReference type="eggNOG" id="COG1028">
    <property type="taxonomic scope" value="Bacteria"/>
</dbReference>
<dbReference type="Gene3D" id="3.40.50.720">
    <property type="entry name" value="NAD(P)-binding Rossmann-like Domain"/>
    <property type="match status" value="1"/>
</dbReference>
<dbReference type="FunFam" id="3.40.50.720:FF:000084">
    <property type="entry name" value="Short-chain dehydrogenase reductase"/>
    <property type="match status" value="1"/>
</dbReference>
<protein>
    <submittedName>
        <fullName evidence="3">3-ketoacyl-ACP reductase</fullName>
    </submittedName>
</protein>
<dbReference type="STRING" id="1220589.CD32_07020"/>
<dbReference type="Proteomes" id="UP000030437">
    <property type="component" value="Unassembled WGS sequence"/>
</dbReference>
<dbReference type="PANTHER" id="PTHR24321">
    <property type="entry name" value="DEHYDROGENASES, SHORT CHAIN"/>
    <property type="match status" value="1"/>
</dbReference>
<dbReference type="Pfam" id="PF13561">
    <property type="entry name" value="adh_short_C2"/>
    <property type="match status" value="1"/>
</dbReference>
<evidence type="ECO:0000313" key="3">
    <source>
        <dbReference type="EMBL" id="KGR86144.1"/>
    </source>
</evidence>
<dbReference type="GO" id="GO:0016491">
    <property type="term" value="F:oxidoreductase activity"/>
    <property type="evidence" value="ECO:0007669"/>
    <property type="project" value="UniProtKB-KW"/>
</dbReference>
<keyword evidence="2" id="KW-0560">Oxidoreductase</keyword>
<name>A0A0A3IMY0_9BACI</name>
<dbReference type="InterPro" id="IPR002347">
    <property type="entry name" value="SDR_fam"/>
</dbReference>
<dbReference type="PRINTS" id="PR00080">
    <property type="entry name" value="SDRFAMILY"/>
</dbReference>
<evidence type="ECO:0000256" key="1">
    <source>
        <dbReference type="ARBA" id="ARBA00006484"/>
    </source>
</evidence>
<gene>
    <name evidence="3" type="ORF">CD32_07020</name>
</gene>
<evidence type="ECO:0000313" key="4">
    <source>
        <dbReference type="Proteomes" id="UP000030437"/>
    </source>
</evidence>
<evidence type="ECO:0000256" key="2">
    <source>
        <dbReference type="ARBA" id="ARBA00023002"/>
    </source>
</evidence>
<sequence>MKLHDKVAVITGAASGMGKAIAVLYAKEGAKVVVSDVTLEGAGATVADITAIGGTATAVEADITKEGDVYRLIKAALNTYGTLDILVNNAGIMDNFSPVGDVTDELWDRVFAVNVTGTMRTIRQAMPIFLGKRTGIIINIASVGGLYGSRAGAAYTASKHAVIGLTKNTGFQYADKGIRCNAIAPGGVNTNIGSSFKEPNQGGMDKAMAGAAFNPRNGEPEDIARVALFLASDDSAFVNGTVITADAGWTAY</sequence>
<proteinExistence type="inferred from homology"/>
<dbReference type="GO" id="GO:0008206">
    <property type="term" value="P:bile acid metabolic process"/>
    <property type="evidence" value="ECO:0007669"/>
    <property type="project" value="UniProtKB-ARBA"/>
</dbReference>
<dbReference type="OrthoDB" id="9803333at2"/>
<dbReference type="InterPro" id="IPR036291">
    <property type="entry name" value="NAD(P)-bd_dom_sf"/>
</dbReference>
<dbReference type="NCBIfam" id="NF005559">
    <property type="entry name" value="PRK07231.1"/>
    <property type="match status" value="1"/>
</dbReference>
<dbReference type="RefSeq" id="WP_036152792.1">
    <property type="nucleotide sequence ID" value="NZ_AVCX01000009.1"/>
</dbReference>
<keyword evidence="4" id="KW-1185">Reference proteome</keyword>
<dbReference type="CDD" id="cd05233">
    <property type="entry name" value="SDR_c"/>
    <property type="match status" value="1"/>
</dbReference>
<dbReference type="PROSITE" id="PS00061">
    <property type="entry name" value="ADH_SHORT"/>
    <property type="match status" value="1"/>
</dbReference>
<dbReference type="PRINTS" id="PR00081">
    <property type="entry name" value="GDHRDH"/>
</dbReference>